<accession>A0A0F9FLG0</accession>
<feature type="non-terminal residue" evidence="1">
    <location>
        <position position="1"/>
    </location>
</feature>
<reference evidence="1" key="1">
    <citation type="journal article" date="2015" name="Nature">
        <title>Complex archaea that bridge the gap between prokaryotes and eukaryotes.</title>
        <authorList>
            <person name="Spang A."/>
            <person name="Saw J.H."/>
            <person name="Jorgensen S.L."/>
            <person name="Zaremba-Niedzwiedzka K."/>
            <person name="Martijn J."/>
            <person name="Lind A.E."/>
            <person name="van Eijk R."/>
            <person name="Schleper C."/>
            <person name="Guy L."/>
            <person name="Ettema T.J."/>
        </authorList>
    </citation>
    <scope>NUCLEOTIDE SEQUENCE</scope>
</reference>
<proteinExistence type="predicted"/>
<dbReference type="Gene3D" id="1.10.10.10">
    <property type="entry name" value="Winged helix-like DNA-binding domain superfamily/Winged helix DNA-binding domain"/>
    <property type="match status" value="1"/>
</dbReference>
<organism evidence="1">
    <name type="scientific">marine sediment metagenome</name>
    <dbReference type="NCBI Taxonomy" id="412755"/>
    <lineage>
        <taxon>unclassified sequences</taxon>
        <taxon>metagenomes</taxon>
        <taxon>ecological metagenomes</taxon>
    </lineage>
</organism>
<evidence type="ECO:0000313" key="1">
    <source>
        <dbReference type="EMBL" id="KKL51867.1"/>
    </source>
</evidence>
<sequence>IVLITIYTHRDNQNETPYQTLKELLPLEKSHISQSLAHNEKDGLIAKPENNKYFTTIKITLEGIITTERYIASLNKILNQHP</sequence>
<dbReference type="EMBL" id="LAZR01032098">
    <property type="protein sequence ID" value="KKL51867.1"/>
    <property type="molecule type" value="Genomic_DNA"/>
</dbReference>
<comment type="caution">
    <text evidence="1">The sequence shown here is derived from an EMBL/GenBank/DDBJ whole genome shotgun (WGS) entry which is preliminary data.</text>
</comment>
<dbReference type="AlphaFoldDB" id="A0A0F9FLG0"/>
<dbReference type="InterPro" id="IPR036388">
    <property type="entry name" value="WH-like_DNA-bd_sf"/>
</dbReference>
<evidence type="ECO:0008006" key="2">
    <source>
        <dbReference type="Google" id="ProtNLM"/>
    </source>
</evidence>
<gene>
    <name evidence="1" type="ORF">LCGC14_2291180</name>
</gene>
<protein>
    <recommendedName>
        <fullName evidence="2">Winged helix DNA-binding domain-containing protein</fullName>
    </recommendedName>
</protein>
<name>A0A0F9FLG0_9ZZZZ</name>